<sequence>METVVERERVGGGESTEAALRNALAALEESKREAACVAQEQAVTLRQYWQAEVESYKEQSQQHAITIVAMEERLLGVLEQQQQLQSENESLKQQLYATVSRQTDSGSAEDEAKSKVEELEQLARVLRNQLVLSSREKEEHQQTIHQLRKDIENRKHAEDNLRAQHSHEQEDMRQTLSSQENKVESQRQEVCKLREELEERQTELATMMEEKRKREQELTESCQRQLQTQLRETKEKWDQLIAVGERCLGEHHSQVLVRQKDTIAHIRERLQERDNGSKHSDGHEATLAELERVREELVEERALRHLEASRGAGGDSDSDSTLESDPVLDALQHSEHSYFYLVESVCEGGWLVKGGRPEEKRMPLTPNPAGRLSLTEERKKFAQKVAKRIQVAVKEDMENQQKKERSATYILHNTCKITLPLQHTVTVTDPQSLIWGRQCRD</sequence>
<feature type="region of interest" description="Disordered" evidence="1">
    <location>
        <begin position="162"/>
        <end position="185"/>
    </location>
</feature>
<gene>
    <name evidence="2" type="ORF">GBAR_LOCUS28293</name>
</gene>
<evidence type="ECO:0000313" key="2">
    <source>
        <dbReference type="EMBL" id="CAI8051670.1"/>
    </source>
</evidence>
<reference evidence="2" key="1">
    <citation type="submission" date="2023-03" db="EMBL/GenBank/DDBJ databases">
        <authorList>
            <person name="Steffen K."/>
            <person name="Cardenas P."/>
        </authorList>
    </citation>
    <scope>NUCLEOTIDE SEQUENCE</scope>
</reference>
<accession>A0AA35XHI1</accession>
<organism evidence="2 3">
    <name type="scientific">Geodia barretti</name>
    <name type="common">Barrett's horny sponge</name>
    <dbReference type="NCBI Taxonomy" id="519541"/>
    <lineage>
        <taxon>Eukaryota</taxon>
        <taxon>Metazoa</taxon>
        <taxon>Porifera</taxon>
        <taxon>Demospongiae</taxon>
        <taxon>Heteroscleromorpha</taxon>
        <taxon>Tetractinellida</taxon>
        <taxon>Astrophorina</taxon>
        <taxon>Geodiidae</taxon>
        <taxon>Geodia</taxon>
    </lineage>
</organism>
<comment type="caution">
    <text evidence="2">The sequence shown here is derived from an EMBL/GenBank/DDBJ whole genome shotgun (WGS) entry which is preliminary data.</text>
</comment>
<keyword evidence="3" id="KW-1185">Reference proteome</keyword>
<dbReference type="AlphaFoldDB" id="A0AA35XHI1"/>
<evidence type="ECO:0000256" key="1">
    <source>
        <dbReference type="SAM" id="MobiDB-lite"/>
    </source>
</evidence>
<dbReference type="Proteomes" id="UP001174909">
    <property type="component" value="Unassembled WGS sequence"/>
</dbReference>
<protein>
    <submittedName>
        <fullName evidence="2">Forkhead-associated domain-containing protein 1</fullName>
    </submittedName>
</protein>
<name>A0AA35XHI1_GEOBA</name>
<dbReference type="EMBL" id="CASHTH010003955">
    <property type="protein sequence ID" value="CAI8051670.1"/>
    <property type="molecule type" value="Genomic_DNA"/>
</dbReference>
<evidence type="ECO:0000313" key="3">
    <source>
        <dbReference type="Proteomes" id="UP001174909"/>
    </source>
</evidence>
<feature type="compositionally biased region" description="Basic and acidic residues" evidence="1">
    <location>
        <begin position="162"/>
        <end position="173"/>
    </location>
</feature>
<feature type="region of interest" description="Disordered" evidence="1">
    <location>
        <begin position="305"/>
        <end position="324"/>
    </location>
</feature>
<proteinExistence type="predicted"/>